<gene>
    <name evidence="1" type="ORF">GCM10022287_06930</name>
</gene>
<sequence length="59" mass="6102">MCDTERRTLLTQDASLVARVTAAASAVGPVRSWLTARAYALDVVAVPRTTPSAAAGEAD</sequence>
<accession>A0ABP7ZT97</accession>
<name>A0ABP7ZT97_9MICO</name>
<protein>
    <submittedName>
        <fullName evidence="1">Uncharacterized protein</fullName>
    </submittedName>
</protein>
<proteinExistence type="predicted"/>
<comment type="caution">
    <text evidence="1">The sequence shown here is derived from an EMBL/GenBank/DDBJ whole genome shotgun (WGS) entry which is preliminary data.</text>
</comment>
<evidence type="ECO:0000313" key="1">
    <source>
        <dbReference type="EMBL" id="GAA4169897.1"/>
    </source>
</evidence>
<reference evidence="2" key="1">
    <citation type="journal article" date="2019" name="Int. J. Syst. Evol. Microbiol.">
        <title>The Global Catalogue of Microorganisms (GCM) 10K type strain sequencing project: providing services to taxonomists for standard genome sequencing and annotation.</title>
        <authorList>
            <consortium name="The Broad Institute Genomics Platform"/>
            <consortium name="The Broad Institute Genome Sequencing Center for Infectious Disease"/>
            <person name="Wu L."/>
            <person name="Ma J."/>
        </authorList>
    </citation>
    <scope>NUCLEOTIDE SEQUENCE [LARGE SCALE GENOMIC DNA]</scope>
    <source>
        <strain evidence="2">JCM 17591</strain>
    </source>
</reference>
<evidence type="ECO:0000313" key="2">
    <source>
        <dbReference type="Proteomes" id="UP001501079"/>
    </source>
</evidence>
<dbReference type="Proteomes" id="UP001501079">
    <property type="component" value="Unassembled WGS sequence"/>
</dbReference>
<dbReference type="EMBL" id="BAABBW010000001">
    <property type="protein sequence ID" value="GAA4169897.1"/>
    <property type="molecule type" value="Genomic_DNA"/>
</dbReference>
<keyword evidence="2" id="KW-1185">Reference proteome</keyword>
<organism evidence="1 2">
    <name type="scientific">Gryllotalpicola koreensis</name>
    <dbReference type="NCBI Taxonomy" id="993086"/>
    <lineage>
        <taxon>Bacteria</taxon>
        <taxon>Bacillati</taxon>
        <taxon>Actinomycetota</taxon>
        <taxon>Actinomycetes</taxon>
        <taxon>Micrococcales</taxon>
        <taxon>Microbacteriaceae</taxon>
        <taxon>Gryllotalpicola</taxon>
    </lineage>
</organism>